<feature type="compositionally biased region" description="Basic and acidic residues" evidence="1">
    <location>
        <begin position="566"/>
        <end position="588"/>
    </location>
</feature>
<feature type="compositionally biased region" description="Basic and acidic residues" evidence="1">
    <location>
        <begin position="646"/>
        <end position="671"/>
    </location>
</feature>
<name>M0CB05_9EURY</name>
<keyword evidence="3" id="KW-1185">Reference proteome</keyword>
<organism evidence="2 3">
    <name type="scientific">Natrinema limicola JCM 13563</name>
    <dbReference type="NCBI Taxonomy" id="1230457"/>
    <lineage>
        <taxon>Archaea</taxon>
        <taxon>Methanobacteriati</taxon>
        <taxon>Methanobacteriota</taxon>
        <taxon>Stenosarchaea group</taxon>
        <taxon>Halobacteria</taxon>
        <taxon>Halobacteriales</taxon>
        <taxon>Natrialbaceae</taxon>
        <taxon>Natrinema</taxon>
    </lineage>
</organism>
<dbReference type="EMBL" id="AOIT01000047">
    <property type="protein sequence ID" value="ELZ19502.1"/>
    <property type="molecule type" value="Genomic_DNA"/>
</dbReference>
<reference evidence="2 3" key="1">
    <citation type="journal article" date="2014" name="PLoS Genet.">
        <title>Phylogenetically driven sequencing of extremely halophilic archaea reveals strategies for static and dynamic osmo-response.</title>
        <authorList>
            <person name="Becker E.A."/>
            <person name="Seitzer P.M."/>
            <person name="Tritt A."/>
            <person name="Larsen D."/>
            <person name="Krusor M."/>
            <person name="Yao A.I."/>
            <person name="Wu D."/>
            <person name="Madern D."/>
            <person name="Eisen J.A."/>
            <person name="Darling A.E."/>
            <person name="Facciotti M.T."/>
        </authorList>
    </citation>
    <scope>NUCLEOTIDE SEQUENCE [LARGE SCALE GENOMIC DNA]</scope>
    <source>
        <strain evidence="2 3">JCM 13563</strain>
    </source>
</reference>
<feature type="compositionally biased region" description="Basic and acidic residues" evidence="1">
    <location>
        <begin position="272"/>
        <end position="282"/>
    </location>
</feature>
<proteinExistence type="predicted"/>
<feature type="compositionally biased region" description="Polar residues" evidence="1">
    <location>
        <begin position="341"/>
        <end position="358"/>
    </location>
</feature>
<gene>
    <name evidence="2" type="ORF">C476_11726</name>
</gene>
<dbReference type="eggNOG" id="arCOG14275">
    <property type="taxonomic scope" value="Archaea"/>
</dbReference>
<evidence type="ECO:0000313" key="2">
    <source>
        <dbReference type="EMBL" id="ELZ19502.1"/>
    </source>
</evidence>
<evidence type="ECO:0000256" key="1">
    <source>
        <dbReference type="SAM" id="MobiDB-lite"/>
    </source>
</evidence>
<feature type="compositionally biased region" description="Polar residues" evidence="1">
    <location>
        <begin position="600"/>
        <end position="609"/>
    </location>
</feature>
<dbReference type="PATRIC" id="fig|1230457.4.peg.2359"/>
<dbReference type="Proteomes" id="UP000011615">
    <property type="component" value="Unassembled WGS sequence"/>
</dbReference>
<feature type="region of interest" description="Disordered" evidence="1">
    <location>
        <begin position="207"/>
        <end position="247"/>
    </location>
</feature>
<feature type="region of interest" description="Disordered" evidence="1">
    <location>
        <begin position="262"/>
        <end position="361"/>
    </location>
</feature>
<feature type="compositionally biased region" description="Basic and acidic residues" evidence="1">
    <location>
        <begin position="234"/>
        <end position="247"/>
    </location>
</feature>
<accession>M0CB05</accession>
<feature type="compositionally biased region" description="Polar residues" evidence="1">
    <location>
        <begin position="262"/>
        <end position="271"/>
    </location>
</feature>
<feature type="region of interest" description="Disordered" evidence="1">
    <location>
        <begin position="63"/>
        <end position="191"/>
    </location>
</feature>
<evidence type="ECO:0000313" key="3">
    <source>
        <dbReference type="Proteomes" id="UP000011615"/>
    </source>
</evidence>
<dbReference type="AlphaFoldDB" id="M0CB05"/>
<feature type="compositionally biased region" description="Basic and acidic residues" evidence="1">
    <location>
        <begin position="135"/>
        <end position="145"/>
    </location>
</feature>
<protein>
    <submittedName>
        <fullName evidence="2">Uncharacterized protein</fullName>
    </submittedName>
</protein>
<dbReference type="STRING" id="1230457.C476_11726"/>
<feature type="compositionally biased region" description="Basic and acidic residues" evidence="1">
    <location>
        <begin position="693"/>
        <end position="707"/>
    </location>
</feature>
<feature type="region of interest" description="Disordered" evidence="1">
    <location>
        <begin position="541"/>
        <end position="745"/>
    </location>
</feature>
<feature type="compositionally biased region" description="Low complexity" evidence="1">
    <location>
        <begin position="422"/>
        <end position="447"/>
    </location>
</feature>
<sequence>MRRPTVWSIQVDAPRSTRALSHLGSHRVLTRAFSTATAIERKPHSNDAVLGSDRYLSESRVARSPIQRSGRTGRFRREPGFTDETAAGLPETVTPPGRSLHVNTPDTASRTRVAADRGRGRAVSGGSTNSVSEIRGPDEADHLDRGGAVSNLAVQRDQPGGTARHSSDRMSVLRTLPDGRSHSRLPGRTTASAFTVITPSALTAGSGRLVSSEKTVARPRSSAGTSWEPSVSRHGPESSEHGRNGHNLIWDDRPLFFGTNATTRRQHSSWTQHERRGERRVSVDTGPAESVSTAFGVVDPTADSTAPPRRGPPSYPPAVTGMSIRDDHRTRSTGVDDPNRALQSGTAPISSTRSTGSPSRVAVTLTRTARSGPFVATSLHRRRLAGDRTRVRADQPTLELGDPDVQSRAPSWVEYGSQTPSPRLVRTTTLPSRSTPSTTAPRTPIASQVDQIGVPSSIDHVEATVDETDGRVSIDTADSVPAPQRRLPVASATRFRNRRFQPSRHLQRRTSMAQFGATRSLDGTRLERDRLGVTPLAHHLREYGSESPVAARESPSRGQWDEDNDTKDNRTIDNRIESIKETKMETGRRTNTRAKRPSLTYRTTANADTPSVDRGSSHRPTDDVSDPTVASTGSSRGPRPRRSSRERRQDRQRHRETEHEAPARPGDDSDRTQAAFRSDTDPNSGPAARGQSRSRDAGRPWPGEKRQSSIQRPEPSVDATPDSARHRRHRFDGVDVPAGTDPRFDADVDRAVQELYRKLERKLRIERDRRGL</sequence>
<feature type="region of interest" description="Disordered" evidence="1">
    <location>
        <begin position="413"/>
        <end position="448"/>
    </location>
</feature>
<comment type="caution">
    <text evidence="2">The sequence shown here is derived from an EMBL/GenBank/DDBJ whole genome shotgun (WGS) entry which is preliminary data.</text>
</comment>